<dbReference type="Proteomes" id="UP001066276">
    <property type="component" value="Chromosome 8"/>
</dbReference>
<reference evidence="2" key="1">
    <citation type="journal article" date="2022" name="bioRxiv">
        <title>Sequencing and chromosome-scale assembly of the giantPleurodeles waltlgenome.</title>
        <authorList>
            <person name="Brown T."/>
            <person name="Elewa A."/>
            <person name="Iarovenko S."/>
            <person name="Subramanian E."/>
            <person name="Araus A.J."/>
            <person name="Petzold A."/>
            <person name="Susuki M."/>
            <person name="Suzuki K.-i.T."/>
            <person name="Hayashi T."/>
            <person name="Toyoda A."/>
            <person name="Oliveira C."/>
            <person name="Osipova E."/>
            <person name="Leigh N.D."/>
            <person name="Simon A."/>
            <person name="Yun M.H."/>
        </authorList>
    </citation>
    <scope>NUCLEOTIDE SEQUENCE</scope>
    <source>
        <strain evidence="2">20211129_DDA</strain>
        <tissue evidence="2">Liver</tissue>
    </source>
</reference>
<gene>
    <name evidence="2" type="ORF">NDU88_005541</name>
</gene>
<evidence type="ECO:0000256" key="1">
    <source>
        <dbReference type="SAM" id="MobiDB-lite"/>
    </source>
</evidence>
<evidence type="ECO:0000313" key="2">
    <source>
        <dbReference type="EMBL" id="KAJ1117341.1"/>
    </source>
</evidence>
<protein>
    <submittedName>
        <fullName evidence="2">Uncharacterized protein</fullName>
    </submittedName>
</protein>
<dbReference type="AlphaFoldDB" id="A0AAV7NPB5"/>
<evidence type="ECO:0000313" key="3">
    <source>
        <dbReference type="Proteomes" id="UP001066276"/>
    </source>
</evidence>
<sequence length="163" mass="17613">MSQATERIETLKMAGRGGGCRGLPGLRRNPYGAQLETVRLRTRGGDSSAEPWLPRLDRGPRRGESSNGGPAEPGTTQRGRAIYAVVARGPAEPPGAVRAVSNSEHRAEIGGLNRQGPTQGGQQRRNLARRGEWPPGSSTVPIHGDFDPDWEKSQELHGFCKRD</sequence>
<name>A0AAV7NPB5_PLEWA</name>
<organism evidence="2 3">
    <name type="scientific">Pleurodeles waltl</name>
    <name type="common">Iberian ribbed newt</name>
    <dbReference type="NCBI Taxonomy" id="8319"/>
    <lineage>
        <taxon>Eukaryota</taxon>
        <taxon>Metazoa</taxon>
        <taxon>Chordata</taxon>
        <taxon>Craniata</taxon>
        <taxon>Vertebrata</taxon>
        <taxon>Euteleostomi</taxon>
        <taxon>Amphibia</taxon>
        <taxon>Batrachia</taxon>
        <taxon>Caudata</taxon>
        <taxon>Salamandroidea</taxon>
        <taxon>Salamandridae</taxon>
        <taxon>Pleurodelinae</taxon>
        <taxon>Pleurodeles</taxon>
    </lineage>
</organism>
<feature type="compositionally biased region" description="Low complexity" evidence="1">
    <location>
        <begin position="114"/>
        <end position="125"/>
    </location>
</feature>
<proteinExistence type="predicted"/>
<feature type="region of interest" description="Disordered" evidence="1">
    <location>
        <begin position="92"/>
        <end position="163"/>
    </location>
</feature>
<dbReference type="EMBL" id="JANPWB010000012">
    <property type="protein sequence ID" value="KAJ1117341.1"/>
    <property type="molecule type" value="Genomic_DNA"/>
</dbReference>
<feature type="region of interest" description="Disordered" evidence="1">
    <location>
        <begin position="1"/>
        <end position="80"/>
    </location>
</feature>
<feature type="compositionally biased region" description="Basic and acidic residues" evidence="1">
    <location>
        <begin position="55"/>
        <end position="64"/>
    </location>
</feature>
<feature type="compositionally biased region" description="Basic and acidic residues" evidence="1">
    <location>
        <begin position="1"/>
        <end position="10"/>
    </location>
</feature>
<accession>A0AAV7NPB5</accession>
<feature type="compositionally biased region" description="Basic and acidic residues" evidence="1">
    <location>
        <begin position="144"/>
        <end position="163"/>
    </location>
</feature>
<keyword evidence="3" id="KW-1185">Reference proteome</keyword>
<comment type="caution">
    <text evidence="2">The sequence shown here is derived from an EMBL/GenBank/DDBJ whole genome shotgun (WGS) entry which is preliminary data.</text>
</comment>